<evidence type="ECO:0000313" key="1">
    <source>
        <dbReference type="EMBL" id="KAJ2978103.1"/>
    </source>
</evidence>
<proteinExistence type="predicted"/>
<organism evidence="1 2">
    <name type="scientific">Zarea fungicola</name>
    <dbReference type="NCBI Taxonomy" id="93591"/>
    <lineage>
        <taxon>Eukaryota</taxon>
        <taxon>Fungi</taxon>
        <taxon>Dikarya</taxon>
        <taxon>Ascomycota</taxon>
        <taxon>Pezizomycotina</taxon>
        <taxon>Sordariomycetes</taxon>
        <taxon>Hypocreomycetidae</taxon>
        <taxon>Hypocreales</taxon>
        <taxon>Cordycipitaceae</taxon>
        <taxon>Zarea</taxon>
    </lineage>
</organism>
<sequence length="405" mass="43277">MRRTISLTSTMALAALSPISARTASTPYCVATNSNICFSWGVPQAAIQSASGNIYFQIRAPTTYEWVALGIGSQMNGADIFIVYADGTGNVTLSTRPGAPHVMPQYKARSNVELLAGSGVIGDEMMANVRCGDCTDATLTGSSSWISAWKTGNPINSQDTNAPIDYHDGHSIFKINLGNAAVDADSNPFMPESRTNTSSNSPGNGNSSGTSGSIVSGGSSSGDIVSNAVRYGHGVIMTLAWVVLYPVGAMLMPAMGKWSLHASFQISAFLAMWAGLGLGYVMAHRLGIFWHNSHTKCGTIICVLMAIQPVLGAIHHLRFKRQRRRGIFSHLHVWYGRSLILVGIINCGLGLQLAGTKGSFRIAYIVLAIIVAGAYFLSIPWIERRKAQDSAASVTKPEIERCNSR</sequence>
<dbReference type="Proteomes" id="UP001143910">
    <property type="component" value="Unassembled WGS sequence"/>
</dbReference>
<name>A0ACC1NGD4_9HYPO</name>
<evidence type="ECO:0000313" key="2">
    <source>
        <dbReference type="Proteomes" id="UP001143910"/>
    </source>
</evidence>
<gene>
    <name evidence="1" type="ORF">NQ176_g4003</name>
</gene>
<protein>
    <submittedName>
        <fullName evidence="1">Uncharacterized protein</fullName>
    </submittedName>
</protein>
<keyword evidence="2" id="KW-1185">Reference proteome</keyword>
<accession>A0ACC1NGD4</accession>
<comment type="caution">
    <text evidence="1">The sequence shown here is derived from an EMBL/GenBank/DDBJ whole genome shotgun (WGS) entry which is preliminary data.</text>
</comment>
<dbReference type="EMBL" id="JANJQO010000407">
    <property type="protein sequence ID" value="KAJ2978103.1"/>
    <property type="molecule type" value="Genomic_DNA"/>
</dbReference>
<reference evidence="1" key="1">
    <citation type="submission" date="2022-08" db="EMBL/GenBank/DDBJ databases">
        <title>Genome Sequence of Lecanicillium fungicola.</title>
        <authorList>
            <person name="Buettner E."/>
        </authorList>
    </citation>
    <scope>NUCLEOTIDE SEQUENCE</scope>
    <source>
        <strain evidence="1">Babe33</strain>
    </source>
</reference>